<comment type="caution">
    <text evidence="6">The sequence shown here is derived from an EMBL/GenBank/DDBJ whole genome shotgun (WGS) entry which is preliminary data.</text>
</comment>
<evidence type="ECO:0000259" key="5">
    <source>
        <dbReference type="PROSITE" id="PS50931"/>
    </source>
</evidence>
<feature type="domain" description="HTH lysR-type" evidence="5">
    <location>
        <begin position="12"/>
        <end position="69"/>
    </location>
</feature>
<dbReference type="GO" id="GO:0043565">
    <property type="term" value="F:sequence-specific DNA binding"/>
    <property type="evidence" value="ECO:0007669"/>
    <property type="project" value="TreeGrafter"/>
</dbReference>
<dbReference type="InterPro" id="IPR036388">
    <property type="entry name" value="WH-like_DNA-bd_sf"/>
</dbReference>
<organism evidence="6 7">
    <name type="scientific">Maritalea mobilis</name>
    <dbReference type="NCBI Taxonomy" id="483324"/>
    <lineage>
        <taxon>Bacteria</taxon>
        <taxon>Pseudomonadati</taxon>
        <taxon>Pseudomonadota</taxon>
        <taxon>Alphaproteobacteria</taxon>
        <taxon>Hyphomicrobiales</taxon>
        <taxon>Devosiaceae</taxon>
        <taxon>Maritalea</taxon>
    </lineage>
</organism>
<dbReference type="PANTHER" id="PTHR30537:SF3">
    <property type="entry name" value="TRANSCRIPTIONAL REGULATORY PROTEIN"/>
    <property type="match status" value="1"/>
</dbReference>
<protein>
    <submittedName>
        <fullName evidence="6">DNA-binding transcriptional LysR family regulator</fullName>
    </submittedName>
</protein>
<evidence type="ECO:0000313" key="7">
    <source>
        <dbReference type="Proteomes" id="UP000295391"/>
    </source>
</evidence>
<dbReference type="PANTHER" id="PTHR30537">
    <property type="entry name" value="HTH-TYPE TRANSCRIPTIONAL REGULATOR"/>
    <property type="match status" value="1"/>
</dbReference>
<dbReference type="PRINTS" id="PR00039">
    <property type="entry name" value="HTHLYSR"/>
</dbReference>
<dbReference type="InterPro" id="IPR000847">
    <property type="entry name" value="LysR_HTH_N"/>
</dbReference>
<name>A0A4R6VUR2_9HYPH</name>
<dbReference type="GO" id="GO:0003700">
    <property type="term" value="F:DNA-binding transcription factor activity"/>
    <property type="evidence" value="ECO:0007669"/>
    <property type="project" value="InterPro"/>
</dbReference>
<dbReference type="AlphaFoldDB" id="A0A4R6VUR2"/>
<dbReference type="SUPFAM" id="SSF53850">
    <property type="entry name" value="Periplasmic binding protein-like II"/>
    <property type="match status" value="1"/>
</dbReference>
<evidence type="ECO:0000256" key="2">
    <source>
        <dbReference type="ARBA" id="ARBA00023015"/>
    </source>
</evidence>
<dbReference type="Gene3D" id="1.10.10.10">
    <property type="entry name" value="Winged helix-like DNA-binding domain superfamily/Winged helix DNA-binding domain"/>
    <property type="match status" value="1"/>
</dbReference>
<keyword evidence="4" id="KW-0804">Transcription</keyword>
<dbReference type="InterPro" id="IPR036390">
    <property type="entry name" value="WH_DNA-bd_sf"/>
</dbReference>
<dbReference type="Pfam" id="PF03466">
    <property type="entry name" value="LysR_substrate"/>
    <property type="match status" value="1"/>
</dbReference>
<gene>
    <name evidence="6" type="ORF">ATL17_1980</name>
</gene>
<dbReference type="Gene3D" id="3.40.190.290">
    <property type="match status" value="1"/>
</dbReference>
<keyword evidence="3 6" id="KW-0238">DNA-binding</keyword>
<keyword evidence="2" id="KW-0805">Transcription regulation</keyword>
<dbReference type="PROSITE" id="PS50931">
    <property type="entry name" value="HTH_LYSR"/>
    <property type="match status" value="1"/>
</dbReference>
<dbReference type="SUPFAM" id="SSF46785">
    <property type="entry name" value="Winged helix' DNA-binding domain"/>
    <property type="match status" value="1"/>
</dbReference>
<keyword evidence="7" id="KW-1185">Reference proteome</keyword>
<dbReference type="Pfam" id="PF00126">
    <property type="entry name" value="HTH_1"/>
    <property type="match status" value="1"/>
</dbReference>
<sequence>MHICMSWKNINFDWSKVRSFLVAAEEGSFSAAARALNIAQPTLGRQIEALEHDLNVTLFERDGRGIVLTPSGVELLRYARQMGDAAGAFSLAAHGQSSAIEGRVSIAAAEMFAATQLPPIIAELRLAEPKLEIEVVVSNHVSDLHRREADIALRFFRPTEPDLYARKLTNVQAQIYASEAYLDRFDPPLTLDDINRAEFISLDPENMVMHGLNAHGMKLTDANFPLQVDSYVVMWNLVKHGVGISVMDTSVGDHEPGVRRVLPDFPALNFSLWLVAHRELKTNRRVRRVFDVLVEKLSG</sequence>
<evidence type="ECO:0000313" key="6">
    <source>
        <dbReference type="EMBL" id="TDQ63971.1"/>
    </source>
</evidence>
<dbReference type="GO" id="GO:0006351">
    <property type="term" value="P:DNA-templated transcription"/>
    <property type="evidence" value="ECO:0007669"/>
    <property type="project" value="TreeGrafter"/>
</dbReference>
<dbReference type="EMBL" id="SNYR01000002">
    <property type="protein sequence ID" value="TDQ63971.1"/>
    <property type="molecule type" value="Genomic_DNA"/>
</dbReference>
<evidence type="ECO:0000256" key="3">
    <source>
        <dbReference type="ARBA" id="ARBA00023125"/>
    </source>
</evidence>
<accession>A0A4R6VUR2</accession>
<dbReference type="FunFam" id="1.10.10.10:FF:000001">
    <property type="entry name" value="LysR family transcriptional regulator"/>
    <property type="match status" value="1"/>
</dbReference>
<proteinExistence type="inferred from homology"/>
<dbReference type="InterPro" id="IPR058163">
    <property type="entry name" value="LysR-type_TF_proteobact-type"/>
</dbReference>
<dbReference type="InterPro" id="IPR005119">
    <property type="entry name" value="LysR_subst-bd"/>
</dbReference>
<comment type="similarity">
    <text evidence="1">Belongs to the LysR transcriptional regulatory family.</text>
</comment>
<reference evidence="6 7" key="1">
    <citation type="submission" date="2019-03" db="EMBL/GenBank/DDBJ databases">
        <title>Genomic Encyclopedia of Type Strains, Phase III (KMG-III): the genomes of soil and plant-associated and newly described type strains.</title>
        <authorList>
            <person name="Whitman W."/>
        </authorList>
    </citation>
    <scope>NUCLEOTIDE SEQUENCE [LARGE SCALE GENOMIC DNA]</scope>
    <source>
        <strain evidence="6 7">CGMCC 1.7002</strain>
    </source>
</reference>
<dbReference type="Proteomes" id="UP000295391">
    <property type="component" value="Unassembled WGS sequence"/>
</dbReference>
<evidence type="ECO:0000256" key="1">
    <source>
        <dbReference type="ARBA" id="ARBA00009437"/>
    </source>
</evidence>
<dbReference type="OrthoDB" id="7624726at2"/>
<evidence type="ECO:0000256" key="4">
    <source>
        <dbReference type="ARBA" id="ARBA00023163"/>
    </source>
</evidence>